<evidence type="ECO:0000256" key="1">
    <source>
        <dbReference type="PROSITE-ProRule" id="PRU01373"/>
    </source>
</evidence>
<evidence type="ECO:0000313" key="4">
    <source>
        <dbReference type="EMBL" id="UWZ50339.1"/>
    </source>
</evidence>
<feature type="region of interest" description="Disordered" evidence="2">
    <location>
        <begin position="43"/>
        <end position="81"/>
    </location>
</feature>
<dbReference type="KEGG" id="daur:Daura_26215"/>
<keyword evidence="1" id="KW-0573">Peptidoglycan synthesis</keyword>
<feature type="active site" description="Proton donor/acceptor" evidence="1">
    <location>
        <position position="244"/>
    </location>
</feature>
<keyword evidence="1" id="KW-0133">Cell shape</keyword>
<dbReference type="Pfam" id="PF03734">
    <property type="entry name" value="YkuD"/>
    <property type="match status" value="1"/>
</dbReference>
<dbReference type="RefSeq" id="WP_081971492.1">
    <property type="nucleotide sequence ID" value="NZ_CP073767.1"/>
</dbReference>
<comment type="pathway">
    <text evidence="1">Cell wall biogenesis; peptidoglycan biosynthesis.</text>
</comment>
<dbReference type="Proteomes" id="UP001058003">
    <property type="component" value="Chromosome"/>
</dbReference>
<evidence type="ECO:0000313" key="5">
    <source>
        <dbReference type="Proteomes" id="UP001058003"/>
    </source>
</evidence>
<dbReference type="GO" id="GO:0009252">
    <property type="term" value="P:peptidoglycan biosynthetic process"/>
    <property type="evidence" value="ECO:0007669"/>
    <property type="project" value="UniProtKB-KW"/>
</dbReference>
<dbReference type="PANTHER" id="PTHR38589">
    <property type="entry name" value="BLR0621 PROTEIN"/>
    <property type="match status" value="1"/>
</dbReference>
<dbReference type="EMBL" id="CP073767">
    <property type="protein sequence ID" value="UWZ50339.1"/>
    <property type="molecule type" value="Genomic_DNA"/>
</dbReference>
<keyword evidence="1" id="KW-0961">Cell wall biogenesis/degradation</keyword>
<protein>
    <submittedName>
        <fullName evidence="4">L,D-transpeptidase family protein</fullName>
    </submittedName>
</protein>
<evidence type="ECO:0000256" key="2">
    <source>
        <dbReference type="SAM" id="MobiDB-lite"/>
    </source>
</evidence>
<evidence type="ECO:0000259" key="3">
    <source>
        <dbReference type="PROSITE" id="PS52029"/>
    </source>
</evidence>
<sequence>MPVDQRGRRAPKALLATVAVLAAVTACGGKPAVSAQPVASPTAEASSEAPPSVEASPSVSASVPASRSASPSPSASKKAAAAGTTAAANDASRLRTLPGSTTQVVIVQAASASATTASLRAYAKTGGVWQPVLSPMTARIGGNGFSGDKHEGDKTTPTGVYAFDATMYGIAANPGVRYAYHRVVQDDWWDENSSSPGYNTFHHGANPGGPSEPLWQISPQYTYFAVIRYNMPATPGRGSGIFLHQSNGNSTLGCVSLPQSDLVALLRWLDPAANPRIVLSPTGQLSRY</sequence>
<keyword evidence="5" id="KW-1185">Reference proteome</keyword>
<dbReference type="GO" id="GO:0008360">
    <property type="term" value="P:regulation of cell shape"/>
    <property type="evidence" value="ECO:0007669"/>
    <property type="project" value="UniProtKB-UniRule"/>
</dbReference>
<dbReference type="InterPro" id="IPR005490">
    <property type="entry name" value="LD_TPept_cat_dom"/>
</dbReference>
<proteinExistence type="predicted"/>
<feature type="domain" description="L,D-TPase catalytic" evidence="3">
    <location>
        <begin position="108"/>
        <end position="280"/>
    </location>
</feature>
<dbReference type="GO" id="GO:0016740">
    <property type="term" value="F:transferase activity"/>
    <property type="evidence" value="ECO:0007669"/>
    <property type="project" value="InterPro"/>
</dbReference>
<name>A0A9Q9I656_9ACTN</name>
<gene>
    <name evidence="4" type="ORF">Daura_26215</name>
</gene>
<feature type="active site" description="Nucleophile" evidence="1">
    <location>
        <position position="254"/>
    </location>
</feature>
<dbReference type="GO" id="GO:0071555">
    <property type="term" value="P:cell wall organization"/>
    <property type="evidence" value="ECO:0007669"/>
    <property type="project" value="UniProtKB-UniRule"/>
</dbReference>
<accession>A0A9Q9I656</accession>
<dbReference type="OrthoDB" id="186490at2"/>
<dbReference type="CDD" id="cd16913">
    <property type="entry name" value="YkuD_like"/>
    <property type="match status" value="1"/>
</dbReference>
<dbReference type="PROSITE" id="PS52029">
    <property type="entry name" value="LD_TPASE"/>
    <property type="match status" value="1"/>
</dbReference>
<dbReference type="PANTHER" id="PTHR38589:SF1">
    <property type="entry name" value="BLR0621 PROTEIN"/>
    <property type="match status" value="1"/>
</dbReference>
<reference evidence="4" key="1">
    <citation type="submission" date="2021-04" db="EMBL/GenBank/DDBJ databases">
        <title>Dactylosporangium aurantiacum NRRL B-8018 full assembly.</title>
        <authorList>
            <person name="Hartkoorn R.C."/>
            <person name="Beaudoing E."/>
            <person name="Hot D."/>
        </authorList>
    </citation>
    <scope>NUCLEOTIDE SEQUENCE</scope>
    <source>
        <strain evidence="4">NRRL B-8018</strain>
    </source>
</reference>
<dbReference type="PROSITE" id="PS51257">
    <property type="entry name" value="PROKAR_LIPOPROTEIN"/>
    <property type="match status" value="1"/>
</dbReference>
<organism evidence="4 5">
    <name type="scientific">Dactylosporangium aurantiacum</name>
    <dbReference type="NCBI Taxonomy" id="35754"/>
    <lineage>
        <taxon>Bacteria</taxon>
        <taxon>Bacillati</taxon>
        <taxon>Actinomycetota</taxon>
        <taxon>Actinomycetes</taxon>
        <taxon>Micromonosporales</taxon>
        <taxon>Micromonosporaceae</taxon>
        <taxon>Dactylosporangium</taxon>
    </lineage>
</organism>
<dbReference type="AlphaFoldDB" id="A0A9Q9I656"/>